<gene>
    <name evidence="1" type="ORF">CN263_24050</name>
</gene>
<proteinExistence type="predicted"/>
<comment type="caution">
    <text evidence="1">The sequence shown here is derived from an EMBL/GenBank/DDBJ whole genome shotgun (WGS) entry which is preliminary data.</text>
</comment>
<protein>
    <submittedName>
        <fullName evidence="1">Uncharacterized protein</fullName>
    </submittedName>
</protein>
<evidence type="ECO:0000313" key="1">
    <source>
        <dbReference type="EMBL" id="PFD18317.1"/>
    </source>
</evidence>
<name>A0A9X6VHQ5_BACCE</name>
<sequence length="81" mass="9655">MFSSEIRSFHILFIRNSSSYENFINSYINYEKLKQILHFYTFSQTTFIHSHNPLPIYMSNPLQIHAECNIIAKLGIFFFSI</sequence>
<organism evidence="1 2">
    <name type="scientific">Bacillus cereus</name>
    <dbReference type="NCBI Taxonomy" id="1396"/>
    <lineage>
        <taxon>Bacteria</taxon>
        <taxon>Bacillati</taxon>
        <taxon>Bacillota</taxon>
        <taxon>Bacilli</taxon>
        <taxon>Bacillales</taxon>
        <taxon>Bacillaceae</taxon>
        <taxon>Bacillus</taxon>
        <taxon>Bacillus cereus group</taxon>
    </lineage>
</organism>
<accession>A0A9X6VHQ5</accession>
<reference evidence="1 2" key="1">
    <citation type="submission" date="2017-09" db="EMBL/GenBank/DDBJ databases">
        <title>Large-scale bioinformatics analysis of Bacillus genomes uncovers conserved roles of natural products in bacterial physiology.</title>
        <authorList>
            <consortium name="Agbiome Team Llc"/>
            <person name="Bleich R.M."/>
            <person name="Kirk G.J."/>
            <person name="Santa Maria K.C."/>
            <person name="Allen S.E."/>
            <person name="Farag S."/>
            <person name="Shank E.A."/>
            <person name="Bowers A."/>
        </authorList>
    </citation>
    <scope>NUCLEOTIDE SEQUENCE [LARGE SCALE GENOMIC DNA]</scope>
    <source>
        <strain evidence="1 2">AFS024404</strain>
    </source>
</reference>
<dbReference type="Proteomes" id="UP000219743">
    <property type="component" value="Unassembled WGS sequence"/>
</dbReference>
<evidence type="ECO:0000313" key="2">
    <source>
        <dbReference type="Proteomes" id="UP000219743"/>
    </source>
</evidence>
<dbReference type="AlphaFoldDB" id="A0A9X6VHQ5"/>
<dbReference type="EMBL" id="NTRC01000021">
    <property type="protein sequence ID" value="PFD18317.1"/>
    <property type="molecule type" value="Genomic_DNA"/>
</dbReference>